<dbReference type="EMBL" id="FJUW01000029">
    <property type="protein sequence ID" value="CZT03712.1"/>
    <property type="molecule type" value="Genomic_DNA"/>
</dbReference>
<reference evidence="2" key="1">
    <citation type="submission" date="2016-03" db="EMBL/GenBank/DDBJ databases">
        <authorList>
            <person name="Ploux O."/>
        </authorList>
    </citation>
    <scope>NUCLEOTIDE SEQUENCE [LARGE SCALE GENOMIC DNA]</scope>
    <source>
        <strain evidence="2">UK7</strain>
    </source>
</reference>
<evidence type="ECO:0000313" key="1">
    <source>
        <dbReference type="EMBL" id="CZT03712.1"/>
    </source>
</evidence>
<comment type="caution">
    <text evidence="1">The sequence shown here is derived from an EMBL/GenBank/DDBJ whole genome shotgun (WGS) entry which is preliminary data.</text>
</comment>
<protein>
    <submittedName>
        <fullName evidence="1">Uncharacterized protein</fullName>
    </submittedName>
</protein>
<dbReference type="Proteomes" id="UP000178129">
    <property type="component" value="Unassembled WGS sequence"/>
</dbReference>
<organism evidence="1 2">
    <name type="scientific">Rhynchosporium graminicola</name>
    <dbReference type="NCBI Taxonomy" id="2792576"/>
    <lineage>
        <taxon>Eukaryota</taxon>
        <taxon>Fungi</taxon>
        <taxon>Dikarya</taxon>
        <taxon>Ascomycota</taxon>
        <taxon>Pezizomycotina</taxon>
        <taxon>Leotiomycetes</taxon>
        <taxon>Helotiales</taxon>
        <taxon>Ploettnerulaceae</taxon>
        <taxon>Rhynchosporium</taxon>
    </lineage>
</organism>
<evidence type="ECO:0000313" key="2">
    <source>
        <dbReference type="Proteomes" id="UP000178129"/>
    </source>
</evidence>
<dbReference type="AlphaFoldDB" id="A0A1E1KZN8"/>
<keyword evidence="2" id="KW-1185">Reference proteome</keyword>
<accession>A0A1E1KZN8</accession>
<name>A0A1E1KZN8_9HELO</name>
<proteinExistence type="predicted"/>
<gene>
    <name evidence="1" type="ORF">RCO7_07607</name>
</gene>
<sequence length="55" mass="6224">MVGEVVTSGPIYKGHGGIRPLEKLWRSRDPRAEKPINRWADVRIRNPKILTSSGK</sequence>
<dbReference type="InParanoid" id="A0A1E1KZN8"/>